<sequence length="165" mass="17738">MKFLRFGVSSGAYTDQKLQILAAGVLKPRDVAVIISSSGRIPELLEVAEIASKRGAFVVAITSSHSPLARKADVALIVDHVEDVSTHLPMISRILHLLMIDILAVGVALRRNSDNMQLLYAEADELVERPSHIAQNEAAASNKALSDNPGVNLASPLSRLTSHSR</sequence>
<keyword evidence="4" id="KW-1185">Reference proteome</keyword>
<dbReference type="CDD" id="cd05013">
    <property type="entry name" value="SIS_RpiR"/>
    <property type="match status" value="1"/>
</dbReference>
<accession>A0A4V3ATR9</accession>
<dbReference type="InterPro" id="IPR047640">
    <property type="entry name" value="RpiR-like"/>
</dbReference>
<dbReference type="InterPro" id="IPR046348">
    <property type="entry name" value="SIS_dom_sf"/>
</dbReference>
<evidence type="ECO:0000313" key="4">
    <source>
        <dbReference type="Proteomes" id="UP000294829"/>
    </source>
</evidence>
<dbReference type="PANTHER" id="PTHR30514:SF1">
    <property type="entry name" value="HTH-TYPE TRANSCRIPTIONAL REGULATOR HEXR-RELATED"/>
    <property type="match status" value="1"/>
</dbReference>
<dbReference type="AlphaFoldDB" id="A0A4V3ATR9"/>
<evidence type="ECO:0000259" key="2">
    <source>
        <dbReference type="PROSITE" id="PS51464"/>
    </source>
</evidence>
<evidence type="ECO:0000313" key="3">
    <source>
        <dbReference type="EMBL" id="TDK61353.1"/>
    </source>
</evidence>
<dbReference type="EMBL" id="SMYL01000013">
    <property type="protein sequence ID" value="TDK61353.1"/>
    <property type="molecule type" value="Genomic_DNA"/>
</dbReference>
<dbReference type="OrthoDB" id="257751at2"/>
<proteinExistence type="predicted"/>
<feature type="domain" description="SIS" evidence="2">
    <location>
        <begin position="1"/>
        <end position="113"/>
    </location>
</feature>
<dbReference type="PANTHER" id="PTHR30514">
    <property type="entry name" value="GLUCOKINASE"/>
    <property type="match status" value="1"/>
</dbReference>
<dbReference type="InterPro" id="IPR035472">
    <property type="entry name" value="RpiR-like_SIS"/>
</dbReference>
<feature type="region of interest" description="Disordered" evidence="1">
    <location>
        <begin position="138"/>
        <end position="165"/>
    </location>
</feature>
<dbReference type="GO" id="GO:1901135">
    <property type="term" value="P:carbohydrate derivative metabolic process"/>
    <property type="evidence" value="ECO:0007669"/>
    <property type="project" value="InterPro"/>
</dbReference>
<dbReference type="PROSITE" id="PS51464">
    <property type="entry name" value="SIS"/>
    <property type="match status" value="1"/>
</dbReference>
<reference evidence="3 4" key="1">
    <citation type="submission" date="2019-03" db="EMBL/GenBank/DDBJ databases">
        <title>Sapientia aquatica gen. nov., sp. nov., isolated from a crater lake.</title>
        <authorList>
            <person name="Felfoldi T."/>
            <person name="Szabo A."/>
            <person name="Toth E."/>
            <person name="Schumann P."/>
            <person name="Keki Z."/>
            <person name="Marialigeti K."/>
            <person name="Mathe I."/>
        </authorList>
    </citation>
    <scope>NUCLEOTIDE SEQUENCE [LARGE SCALE GENOMIC DNA]</scope>
    <source>
        <strain evidence="3 4">SA-152</strain>
    </source>
</reference>
<organism evidence="3 4">
    <name type="scientific">Sapientia aquatica</name>
    <dbReference type="NCBI Taxonomy" id="1549640"/>
    <lineage>
        <taxon>Bacteria</taxon>
        <taxon>Pseudomonadati</taxon>
        <taxon>Pseudomonadota</taxon>
        <taxon>Betaproteobacteria</taxon>
        <taxon>Burkholderiales</taxon>
        <taxon>Oxalobacteraceae</taxon>
        <taxon>Sapientia</taxon>
    </lineage>
</organism>
<dbReference type="SUPFAM" id="SSF53697">
    <property type="entry name" value="SIS domain"/>
    <property type="match status" value="1"/>
</dbReference>
<dbReference type="Pfam" id="PF01380">
    <property type="entry name" value="SIS"/>
    <property type="match status" value="1"/>
</dbReference>
<dbReference type="Proteomes" id="UP000294829">
    <property type="component" value="Unassembled WGS sequence"/>
</dbReference>
<dbReference type="GO" id="GO:0003700">
    <property type="term" value="F:DNA-binding transcription factor activity"/>
    <property type="evidence" value="ECO:0007669"/>
    <property type="project" value="InterPro"/>
</dbReference>
<gene>
    <name evidence="3" type="ORF">E2I14_17380</name>
</gene>
<name>A0A4V3ATR9_9BURK</name>
<dbReference type="GO" id="GO:0003677">
    <property type="term" value="F:DNA binding"/>
    <property type="evidence" value="ECO:0007669"/>
    <property type="project" value="InterPro"/>
</dbReference>
<protein>
    <submittedName>
        <fullName evidence="3">SIS domain-containing protein</fullName>
    </submittedName>
</protein>
<evidence type="ECO:0000256" key="1">
    <source>
        <dbReference type="SAM" id="MobiDB-lite"/>
    </source>
</evidence>
<comment type="caution">
    <text evidence="3">The sequence shown here is derived from an EMBL/GenBank/DDBJ whole genome shotgun (WGS) entry which is preliminary data.</text>
</comment>
<dbReference type="Gene3D" id="3.40.50.10490">
    <property type="entry name" value="Glucose-6-phosphate isomerase like protein, domain 1"/>
    <property type="match status" value="1"/>
</dbReference>
<dbReference type="GO" id="GO:0097367">
    <property type="term" value="F:carbohydrate derivative binding"/>
    <property type="evidence" value="ECO:0007669"/>
    <property type="project" value="InterPro"/>
</dbReference>
<dbReference type="InterPro" id="IPR001347">
    <property type="entry name" value="SIS_dom"/>
</dbReference>